<accession>A0A3P7YM46</accession>
<reference evidence="1 2" key="1">
    <citation type="submission" date="2018-11" db="EMBL/GenBank/DDBJ databases">
        <authorList>
            <consortium name="Pathogen Informatics"/>
        </authorList>
    </citation>
    <scope>NUCLEOTIDE SEQUENCE [LARGE SCALE GENOMIC DNA]</scope>
</reference>
<reference evidence="3" key="2">
    <citation type="submission" date="2019-09" db="UniProtKB">
        <authorList>
            <consortium name="WormBaseParasite"/>
        </authorList>
    </citation>
    <scope>IDENTIFICATION</scope>
</reference>
<keyword evidence="2" id="KW-1185">Reference proteome</keyword>
<dbReference type="WBParaSite" id="HPBE_0001162201-mRNA-1">
    <property type="protein sequence ID" value="HPBE_0001162201-mRNA-1"/>
    <property type="gene ID" value="HPBE_0001162201"/>
</dbReference>
<dbReference type="EMBL" id="UZAH01027170">
    <property type="protein sequence ID" value="VDO89276.1"/>
    <property type="molecule type" value="Genomic_DNA"/>
</dbReference>
<evidence type="ECO:0000313" key="2">
    <source>
        <dbReference type="Proteomes" id="UP000050761"/>
    </source>
</evidence>
<dbReference type="AlphaFoldDB" id="A0A183FU10"/>
<protein>
    <submittedName>
        <fullName evidence="3">Recep_L_domain domain-containing protein</fullName>
    </submittedName>
</protein>
<accession>A0A183FU10</accession>
<organism evidence="2 3">
    <name type="scientific">Heligmosomoides polygyrus</name>
    <name type="common">Parasitic roundworm</name>
    <dbReference type="NCBI Taxonomy" id="6339"/>
    <lineage>
        <taxon>Eukaryota</taxon>
        <taxon>Metazoa</taxon>
        <taxon>Ecdysozoa</taxon>
        <taxon>Nematoda</taxon>
        <taxon>Chromadorea</taxon>
        <taxon>Rhabditida</taxon>
        <taxon>Rhabditina</taxon>
        <taxon>Rhabditomorpha</taxon>
        <taxon>Strongyloidea</taxon>
        <taxon>Heligmosomidae</taxon>
        <taxon>Heligmosomoides</taxon>
    </lineage>
</organism>
<evidence type="ECO:0000313" key="3">
    <source>
        <dbReference type="WBParaSite" id="HPBE_0001162201-mRNA-1"/>
    </source>
</evidence>
<evidence type="ECO:0000313" key="1">
    <source>
        <dbReference type="EMBL" id="VDO89276.1"/>
    </source>
</evidence>
<proteinExistence type="predicted"/>
<dbReference type="Gene3D" id="3.80.20.20">
    <property type="entry name" value="Receptor L-domain"/>
    <property type="match status" value="1"/>
</dbReference>
<dbReference type="PANTHER" id="PTHR21662:SF59">
    <property type="entry name" value="RECEPTOR PROTEIN-TYROSINE KINASE"/>
    <property type="match status" value="1"/>
</dbReference>
<name>A0A183FU10_HELPZ</name>
<dbReference type="InterPro" id="IPR053079">
    <property type="entry name" value="SPS2_domain"/>
</dbReference>
<gene>
    <name evidence="1" type="ORF">HPBE_LOCUS11623</name>
</gene>
<dbReference type="InterPro" id="IPR036941">
    <property type="entry name" value="Rcpt_L-dom_sf"/>
</dbReference>
<dbReference type="PANTHER" id="PTHR21662">
    <property type="entry name" value="RECEPTOR PROTEIN-TYROSINE KINASE"/>
    <property type="match status" value="1"/>
</dbReference>
<dbReference type="Proteomes" id="UP000050761">
    <property type="component" value="Unassembled WGS sequence"/>
</dbReference>
<sequence length="169" mass="19097">MRLFGESLLEKTARQFSNLFSNETIRIATLLDPGLAFIFQKIVDKNNSLEFCTSFSVDIATENPLFGNHCSPAKSEYEEGLCRIGNDSYLTDVPAGCEELIGRLTLDHATNASELWKLYNITTIYGQLSIINSSIIGLSSLWKLKHIVNLSREYLYLCSSYLYGFESER</sequence>
<dbReference type="SUPFAM" id="SSF52058">
    <property type="entry name" value="L domain-like"/>
    <property type="match status" value="1"/>
</dbReference>